<keyword evidence="1" id="KW-1133">Transmembrane helix</keyword>
<evidence type="ECO:0000256" key="1">
    <source>
        <dbReference type="SAM" id="Phobius"/>
    </source>
</evidence>
<dbReference type="PATRIC" id="fig|55398.3.peg.2490"/>
<name>A0A0P9YTF4_PSESI</name>
<feature type="transmembrane region" description="Helical" evidence="1">
    <location>
        <begin position="367"/>
        <end position="385"/>
    </location>
</feature>
<evidence type="ECO:0000313" key="2">
    <source>
        <dbReference type="EMBL" id="KPY49297.1"/>
    </source>
</evidence>
<keyword evidence="1" id="KW-0472">Membrane</keyword>
<evidence type="ECO:0000313" key="3">
    <source>
        <dbReference type="Proteomes" id="UP000050554"/>
    </source>
</evidence>
<dbReference type="EMBL" id="LJRF01000060">
    <property type="protein sequence ID" value="KPY49297.1"/>
    <property type="molecule type" value="Genomic_DNA"/>
</dbReference>
<gene>
    <name evidence="2" type="ORF">ALO47_01994</name>
</gene>
<comment type="caution">
    <text evidence="2">The sequence shown here is derived from an EMBL/GenBank/DDBJ whole genome shotgun (WGS) entry which is preliminary data.</text>
</comment>
<dbReference type="Proteomes" id="UP000050554">
    <property type="component" value="Unassembled WGS sequence"/>
</dbReference>
<proteinExistence type="predicted"/>
<sequence>MNAAYNNTGPSRTNSAYNSVDKIILCATSLHHRRYVEDIIHVIGLPIGAHVRLRYRKPYVDQAYWDMLNAGTLSNNFKALVAVSGLNSHGAPSIIPLRKGSIVSARCDGDLATVDISLEEYIFTTSPGSSFLDSLSVIAKNLPNAKNNTALYLQPLSTSPKGLSANSTVKGWERVAAAFFEIDNPTSDKHTDSLVPFLYHIRKPSDTVTKKLKKLGQLFIKMGDKFDMEFHTIARPTTNAIRNPLGEIVVDLSHPAASFISSRRVRVDSSRDVKTLGLTTTPLFSNADGHLSIRTNIFQYEKSDPTSVSESLIPASKRIEITLARYDFPLRVGGIRPVLASALIAGAAALSVYKFTTQGELKGQDALIPAVIFILTFFGLTLGIIKK</sequence>
<dbReference type="AlphaFoldDB" id="A0A0P9YTF4"/>
<protein>
    <submittedName>
        <fullName evidence="2">Uncharacterized protein</fullName>
    </submittedName>
</protein>
<reference evidence="2 3" key="1">
    <citation type="submission" date="2015-09" db="EMBL/GenBank/DDBJ databases">
        <title>Genome announcement of multiple Pseudomonas syringae strains.</title>
        <authorList>
            <person name="Thakur S."/>
            <person name="Wang P.W."/>
            <person name="Gong Y."/>
            <person name="Weir B.S."/>
            <person name="Guttman D.S."/>
        </authorList>
    </citation>
    <scope>NUCLEOTIDE SEQUENCE [LARGE SCALE GENOMIC DNA]</scope>
    <source>
        <strain evidence="2 3">ICMP3882</strain>
    </source>
</reference>
<accession>A0A0P9YTF4</accession>
<feature type="transmembrane region" description="Helical" evidence="1">
    <location>
        <begin position="335"/>
        <end position="355"/>
    </location>
</feature>
<organism evidence="2 3">
    <name type="scientific">Pseudomonas syringae pv. ribicola</name>
    <dbReference type="NCBI Taxonomy" id="55398"/>
    <lineage>
        <taxon>Bacteria</taxon>
        <taxon>Pseudomonadati</taxon>
        <taxon>Pseudomonadota</taxon>
        <taxon>Gammaproteobacteria</taxon>
        <taxon>Pseudomonadales</taxon>
        <taxon>Pseudomonadaceae</taxon>
        <taxon>Pseudomonas</taxon>
    </lineage>
</organism>
<keyword evidence="1" id="KW-0812">Transmembrane</keyword>